<name>A0A4Z1JND3_9HELO</name>
<dbReference type="AlphaFoldDB" id="A0A4Z1JND3"/>
<feature type="region of interest" description="Disordered" evidence="1">
    <location>
        <begin position="325"/>
        <end position="358"/>
    </location>
</feature>
<feature type="region of interest" description="Disordered" evidence="1">
    <location>
        <begin position="139"/>
        <end position="165"/>
    </location>
</feature>
<proteinExistence type="predicted"/>
<accession>A0A4Z1JND3</accession>
<gene>
    <name evidence="2" type="ORF">BELL_0726g00050</name>
</gene>
<dbReference type="EMBL" id="PQXM01000724">
    <property type="protein sequence ID" value="TGO70437.1"/>
    <property type="molecule type" value="Genomic_DNA"/>
</dbReference>
<dbReference type="OrthoDB" id="3523999at2759"/>
<protein>
    <submittedName>
        <fullName evidence="2">Uncharacterized protein</fullName>
    </submittedName>
</protein>
<evidence type="ECO:0000256" key="1">
    <source>
        <dbReference type="SAM" id="MobiDB-lite"/>
    </source>
</evidence>
<sequence>MVRAIQSDQKVSWWGSWFQSSKAPPIAPRVSTSDDVEFLRRQIRSLERTIRESIHYTTQREDPDISMARQTIEQLKQEKNDERERTERLKVDLGVEREAHKDTRQMVTELKTEAAAERQNMAELRNENKNLQREIADLRSERRRSAKHGDNDDERNSPRAKSSTDLIHVNLEGRELPATVLTEDLTERWNDVLRNHWEYSTWMNKLVQLKEANEDLQTDLWKKALGPEEAAARYEENQAIINEIIPRRDALLVSMQPNTEYIFGDMRKNLRKYDLYQEGDLFWRRVTGSFGETDTWLDPPILGKEEALVVLKDWNKTWRQTHEGYTESEWEEWERGQEGQQEGGEEEEEEDYLAASFM</sequence>
<comment type="caution">
    <text evidence="2">The sequence shown here is derived from an EMBL/GenBank/DDBJ whole genome shotgun (WGS) entry which is preliminary data.</text>
</comment>
<dbReference type="Proteomes" id="UP000297229">
    <property type="component" value="Unassembled WGS sequence"/>
</dbReference>
<evidence type="ECO:0000313" key="3">
    <source>
        <dbReference type="Proteomes" id="UP000297229"/>
    </source>
</evidence>
<organism evidence="2 3">
    <name type="scientific">Botrytis elliptica</name>
    <dbReference type="NCBI Taxonomy" id="278938"/>
    <lineage>
        <taxon>Eukaryota</taxon>
        <taxon>Fungi</taxon>
        <taxon>Dikarya</taxon>
        <taxon>Ascomycota</taxon>
        <taxon>Pezizomycotina</taxon>
        <taxon>Leotiomycetes</taxon>
        <taxon>Helotiales</taxon>
        <taxon>Sclerotiniaceae</taxon>
        <taxon>Botrytis</taxon>
    </lineage>
</organism>
<feature type="compositionally biased region" description="Basic and acidic residues" evidence="1">
    <location>
        <begin position="147"/>
        <end position="157"/>
    </location>
</feature>
<feature type="compositionally biased region" description="Acidic residues" evidence="1">
    <location>
        <begin position="343"/>
        <end position="352"/>
    </location>
</feature>
<evidence type="ECO:0000313" key="2">
    <source>
        <dbReference type="EMBL" id="TGO70437.1"/>
    </source>
</evidence>
<reference evidence="2 3" key="1">
    <citation type="submission" date="2017-12" db="EMBL/GenBank/DDBJ databases">
        <title>Comparative genomics of Botrytis spp.</title>
        <authorList>
            <person name="Valero-Jimenez C.A."/>
            <person name="Tapia P."/>
            <person name="Veloso J."/>
            <person name="Silva-Moreno E."/>
            <person name="Staats M."/>
            <person name="Valdes J.H."/>
            <person name="Van Kan J.A.L."/>
        </authorList>
    </citation>
    <scope>NUCLEOTIDE SEQUENCE [LARGE SCALE GENOMIC DNA]</scope>
    <source>
        <strain evidence="2 3">Be9601</strain>
    </source>
</reference>
<keyword evidence="3" id="KW-1185">Reference proteome</keyword>